<dbReference type="PANTHER" id="PTHR11829">
    <property type="entry name" value="FORKHEAD BOX PROTEIN"/>
    <property type="match status" value="1"/>
</dbReference>
<reference evidence="7" key="1">
    <citation type="submission" date="2023-06" db="EMBL/GenBank/DDBJ databases">
        <title>Genomic analysis of the entomopathogenic nematode Steinernema hermaphroditum.</title>
        <authorList>
            <person name="Schwarz E.M."/>
            <person name="Heppert J.K."/>
            <person name="Baniya A."/>
            <person name="Schwartz H.T."/>
            <person name="Tan C.-H."/>
            <person name="Antoshechkin I."/>
            <person name="Sternberg P.W."/>
            <person name="Goodrich-Blair H."/>
            <person name="Dillman A.R."/>
        </authorList>
    </citation>
    <scope>NUCLEOTIDE SEQUENCE</scope>
    <source>
        <strain evidence="7">PS9179</strain>
        <tissue evidence="7">Whole animal</tissue>
    </source>
</reference>
<dbReference type="GO" id="GO:0009653">
    <property type="term" value="P:anatomical structure morphogenesis"/>
    <property type="evidence" value="ECO:0007669"/>
    <property type="project" value="TreeGrafter"/>
</dbReference>
<gene>
    <name evidence="7" type="ORF">QR680_005775</name>
</gene>
<dbReference type="InterPro" id="IPR001766">
    <property type="entry name" value="Fork_head_dom"/>
</dbReference>
<feature type="compositionally biased region" description="Low complexity" evidence="5">
    <location>
        <begin position="410"/>
        <end position="420"/>
    </location>
</feature>
<organism evidence="7 8">
    <name type="scientific">Steinernema hermaphroditum</name>
    <dbReference type="NCBI Taxonomy" id="289476"/>
    <lineage>
        <taxon>Eukaryota</taxon>
        <taxon>Metazoa</taxon>
        <taxon>Ecdysozoa</taxon>
        <taxon>Nematoda</taxon>
        <taxon>Chromadorea</taxon>
        <taxon>Rhabditida</taxon>
        <taxon>Tylenchina</taxon>
        <taxon>Panagrolaimomorpha</taxon>
        <taxon>Strongyloidoidea</taxon>
        <taxon>Steinernematidae</taxon>
        <taxon>Steinernema</taxon>
    </lineage>
</organism>
<proteinExistence type="predicted"/>
<dbReference type="PANTHER" id="PTHR11829:SF380">
    <property type="entry name" value="PROTEIN FORK HEAD"/>
    <property type="match status" value="1"/>
</dbReference>
<dbReference type="SMART" id="SM00339">
    <property type="entry name" value="FH"/>
    <property type="match status" value="1"/>
</dbReference>
<name>A0AA39HUD9_9BILA</name>
<dbReference type="PROSITE" id="PS00657">
    <property type="entry name" value="FORK_HEAD_1"/>
    <property type="match status" value="1"/>
</dbReference>
<feature type="DNA-binding region" description="Fork-head" evidence="4">
    <location>
        <begin position="232"/>
        <end position="326"/>
    </location>
</feature>
<protein>
    <recommendedName>
        <fullName evidence="6">Fork-head domain-containing protein</fullName>
    </recommendedName>
</protein>
<accession>A0AA39HUD9</accession>
<dbReference type="InterPro" id="IPR036388">
    <property type="entry name" value="WH-like_DNA-bd_sf"/>
</dbReference>
<dbReference type="SUPFAM" id="SSF46785">
    <property type="entry name" value="Winged helix' DNA-binding domain"/>
    <property type="match status" value="1"/>
</dbReference>
<comment type="subcellular location">
    <subcellularLocation>
        <location evidence="1 4">Nucleus</location>
    </subcellularLocation>
</comment>
<dbReference type="PROSITE" id="PS50039">
    <property type="entry name" value="FORK_HEAD_3"/>
    <property type="match status" value="1"/>
</dbReference>
<keyword evidence="2 4" id="KW-0238">DNA-binding</keyword>
<dbReference type="Gene3D" id="1.10.10.10">
    <property type="entry name" value="Winged helix-like DNA-binding domain superfamily/Winged helix DNA-binding domain"/>
    <property type="match status" value="1"/>
</dbReference>
<dbReference type="InterPro" id="IPR036390">
    <property type="entry name" value="WH_DNA-bd_sf"/>
</dbReference>
<dbReference type="Pfam" id="PF00250">
    <property type="entry name" value="Forkhead"/>
    <property type="match status" value="1"/>
</dbReference>
<comment type="caution">
    <text evidence="7">The sequence shown here is derived from an EMBL/GenBank/DDBJ whole genome shotgun (WGS) entry which is preliminary data.</text>
</comment>
<dbReference type="AlphaFoldDB" id="A0AA39HUD9"/>
<dbReference type="GO" id="GO:0030154">
    <property type="term" value="P:cell differentiation"/>
    <property type="evidence" value="ECO:0007669"/>
    <property type="project" value="TreeGrafter"/>
</dbReference>
<feature type="compositionally biased region" description="Polar residues" evidence="5">
    <location>
        <begin position="392"/>
        <end position="409"/>
    </location>
</feature>
<dbReference type="Proteomes" id="UP001175271">
    <property type="component" value="Unassembled WGS sequence"/>
</dbReference>
<feature type="domain" description="Fork-head" evidence="6">
    <location>
        <begin position="232"/>
        <end position="326"/>
    </location>
</feature>
<keyword evidence="3 4" id="KW-0539">Nucleus</keyword>
<dbReference type="InterPro" id="IPR050211">
    <property type="entry name" value="FOX_domain-containing"/>
</dbReference>
<dbReference type="GO" id="GO:0000978">
    <property type="term" value="F:RNA polymerase II cis-regulatory region sequence-specific DNA binding"/>
    <property type="evidence" value="ECO:0007669"/>
    <property type="project" value="TreeGrafter"/>
</dbReference>
<dbReference type="FunFam" id="1.10.10.10:FF:000042">
    <property type="entry name" value="hepatocyte nuclear factor 3-beta"/>
    <property type="match status" value="1"/>
</dbReference>
<dbReference type="PRINTS" id="PR00053">
    <property type="entry name" value="FORKHEAD"/>
</dbReference>
<evidence type="ECO:0000313" key="8">
    <source>
        <dbReference type="Proteomes" id="UP001175271"/>
    </source>
</evidence>
<feature type="compositionally biased region" description="Low complexity" evidence="5">
    <location>
        <begin position="373"/>
        <end position="385"/>
    </location>
</feature>
<dbReference type="PROSITE" id="PS00658">
    <property type="entry name" value="FORK_HEAD_2"/>
    <property type="match status" value="1"/>
</dbReference>
<feature type="region of interest" description="Disordered" evidence="5">
    <location>
        <begin position="1"/>
        <end position="68"/>
    </location>
</feature>
<evidence type="ECO:0000313" key="7">
    <source>
        <dbReference type="EMBL" id="KAK0411675.1"/>
    </source>
</evidence>
<dbReference type="EMBL" id="JAUCMV010000003">
    <property type="protein sequence ID" value="KAK0411675.1"/>
    <property type="molecule type" value="Genomic_DNA"/>
</dbReference>
<evidence type="ECO:0000256" key="1">
    <source>
        <dbReference type="ARBA" id="ARBA00004123"/>
    </source>
</evidence>
<evidence type="ECO:0000256" key="3">
    <source>
        <dbReference type="ARBA" id="ARBA00023242"/>
    </source>
</evidence>
<sequence>MHVGAAIDEPVARPASQPGPEEFRPLADTVSAPLTWEQRRSLQKADGPAWGWHRRAQSGPEEPRDLGSRRRVTALLQEESTRLCQGPSTMNPFMLGGNASYAPTPTYTTEGSNMYQAVAGQGMLDYSSSVLPTYAASFNTLPYPYQASGIIGYPYSAAGIEQPTAYPAAYPQRSTEPVKSQPSALIQHGFVQSVQTSSSGSEHGDEALTGDHMLTQAEVRKIRKMGGYGPAKPPYSYISLITMAILESDNKQLTLNDIYTFITDLFPYYRDHQQRWQNSIRHSLSFNDCFVRVPRTHDKPGKGSFWTLHEYCGNMFENGCFLRRQKRFKIKDKQKKAKTESASSTTSYTDVVKSEAIVESKASLTPPSEGKLSPSSFHSTSSPQGSVPPDPSQCSAEPTHAQEGSIQEAPSSTPSSVVSTPSVISAVGTPLGSSYINSYPANIYSPAEQSLFVKPYEYNSAFSQPNSLGFEDYYSQNQHTIYSPNNPHTAQNL</sequence>
<evidence type="ECO:0000259" key="6">
    <source>
        <dbReference type="PROSITE" id="PS50039"/>
    </source>
</evidence>
<evidence type="ECO:0000256" key="5">
    <source>
        <dbReference type="SAM" id="MobiDB-lite"/>
    </source>
</evidence>
<evidence type="ECO:0000256" key="4">
    <source>
        <dbReference type="PROSITE-ProRule" id="PRU00089"/>
    </source>
</evidence>
<dbReference type="GO" id="GO:0000981">
    <property type="term" value="F:DNA-binding transcription factor activity, RNA polymerase II-specific"/>
    <property type="evidence" value="ECO:0007669"/>
    <property type="project" value="TreeGrafter"/>
</dbReference>
<dbReference type="GO" id="GO:0005634">
    <property type="term" value="C:nucleus"/>
    <property type="evidence" value="ECO:0007669"/>
    <property type="project" value="UniProtKB-SubCell"/>
</dbReference>
<keyword evidence="8" id="KW-1185">Reference proteome</keyword>
<feature type="region of interest" description="Disordered" evidence="5">
    <location>
        <begin position="360"/>
        <end position="420"/>
    </location>
</feature>
<evidence type="ECO:0000256" key="2">
    <source>
        <dbReference type="ARBA" id="ARBA00023125"/>
    </source>
</evidence>
<dbReference type="InterPro" id="IPR030456">
    <property type="entry name" value="TF_fork_head_CS_2"/>
</dbReference>
<dbReference type="InterPro" id="IPR018122">
    <property type="entry name" value="TF_fork_head_CS_1"/>
</dbReference>